<keyword evidence="3" id="KW-0808">Transferase</keyword>
<dbReference type="PANTHER" id="PTHR37312">
    <property type="entry name" value="MEMBRANE-BOUND ACYLTRANSFERASE YKRP-RELATED"/>
    <property type="match status" value="1"/>
</dbReference>
<organism evidence="3 4">
    <name type="scientific">Lutibacter oricola</name>
    <dbReference type="NCBI Taxonomy" id="762486"/>
    <lineage>
        <taxon>Bacteria</taxon>
        <taxon>Pseudomonadati</taxon>
        <taxon>Bacteroidota</taxon>
        <taxon>Flavobacteriia</taxon>
        <taxon>Flavobacteriales</taxon>
        <taxon>Flavobacteriaceae</taxon>
        <taxon>Lutibacter</taxon>
    </lineage>
</organism>
<proteinExistence type="predicted"/>
<dbReference type="Proteomes" id="UP000199595">
    <property type="component" value="Unassembled WGS sequence"/>
</dbReference>
<gene>
    <name evidence="3" type="ORF">SAMN05444411_11222</name>
</gene>
<dbReference type="RefSeq" id="WP_090125788.1">
    <property type="nucleotide sequence ID" value="NZ_FNNJ01000012.1"/>
</dbReference>
<keyword evidence="4" id="KW-1185">Reference proteome</keyword>
<keyword evidence="1" id="KW-1133">Transmembrane helix</keyword>
<evidence type="ECO:0000256" key="1">
    <source>
        <dbReference type="SAM" id="Phobius"/>
    </source>
</evidence>
<feature type="transmembrane region" description="Helical" evidence="1">
    <location>
        <begin position="186"/>
        <end position="203"/>
    </location>
</feature>
<feature type="transmembrane region" description="Helical" evidence="1">
    <location>
        <begin position="156"/>
        <end position="174"/>
    </location>
</feature>
<keyword evidence="1" id="KW-0812">Transmembrane</keyword>
<dbReference type="InterPro" id="IPR002656">
    <property type="entry name" value="Acyl_transf_3_dom"/>
</dbReference>
<feature type="transmembrane region" description="Helical" evidence="1">
    <location>
        <begin position="12"/>
        <end position="28"/>
    </location>
</feature>
<dbReference type="AlphaFoldDB" id="A0A1H3FSJ7"/>
<dbReference type="EMBL" id="FNNJ01000012">
    <property type="protein sequence ID" value="SDX93099.1"/>
    <property type="molecule type" value="Genomic_DNA"/>
</dbReference>
<feature type="transmembrane region" description="Helical" evidence="1">
    <location>
        <begin position="67"/>
        <end position="85"/>
    </location>
</feature>
<reference evidence="3 4" key="1">
    <citation type="submission" date="2016-10" db="EMBL/GenBank/DDBJ databases">
        <authorList>
            <person name="de Groot N.N."/>
        </authorList>
    </citation>
    <scope>NUCLEOTIDE SEQUENCE [LARGE SCALE GENOMIC DNA]</scope>
    <source>
        <strain evidence="3 4">DSM 24956</strain>
    </source>
</reference>
<sequence>MRNKTIDSLKGFAILLVVIGHIIQATYPNFDENLFFRLIYSFHMPLFFFLSGFVSKKEVTIKSIKKYFVGLIIPFIVWALISQIYSLNISGGTYDFIYTGFIKTLIFPDNGLWYLYILFGLHILTWIEFKTSLVYVIIIIIMLSLLSYFIGNGNIFGLKAIVIYTPYFYLGRFVFFNDMKIKVICIKYKFLFGLLFLFFAWSWHRTNINFFSISFNSISMYIYKYWVAFLAIFWFYGLFLTMKLNVLETLGTHTLIIYILNSYFTPFLKHLFISNYYTLSLIISCVLICVISILIEGFFYKNKFLAYILLGKIK</sequence>
<dbReference type="PANTHER" id="PTHR37312:SF1">
    <property type="entry name" value="MEMBRANE-BOUND ACYLTRANSFERASE YKRP-RELATED"/>
    <property type="match status" value="1"/>
</dbReference>
<dbReference type="InterPro" id="IPR052734">
    <property type="entry name" value="Nod_factor_acetyltransferase"/>
</dbReference>
<keyword evidence="3" id="KW-0012">Acyltransferase</keyword>
<feature type="domain" description="Acyltransferase 3" evidence="2">
    <location>
        <begin position="4"/>
        <end position="295"/>
    </location>
</feature>
<keyword evidence="1" id="KW-0472">Membrane</keyword>
<name>A0A1H3FSJ7_9FLAO</name>
<feature type="transmembrane region" description="Helical" evidence="1">
    <location>
        <begin position="223"/>
        <end position="239"/>
    </location>
</feature>
<dbReference type="OrthoDB" id="9809782at2"/>
<evidence type="ECO:0000313" key="3">
    <source>
        <dbReference type="EMBL" id="SDX93099.1"/>
    </source>
</evidence>
<accession>A0A1H3FSJ7</accession>
<dbReference type="GO" id="GO:0016747">
    <property type="term" value="F:acyltransferase activity, transferring groups other than amino-acyl groups"/>
    <property type="evidence" value="ECO:0007669"/>
    <property type="project" value="InterPro"/>
</dbReference>
<feature type="transmembrane region" description="Helical" evidence="1">
    <location>
        <begin position="276"/>
        <end position="300"/>
    </location>
</feature>
<dbReference type="STRING" id="762486.SAMN05444411_11222"/>
<evidence type="ECO:0000259" key="2">
    <source>
        <dbReference type="Pfam" id="PF01757"/>
    </source>
</evidence>
<evidence type="ECO:0000313" key="4">
    <source>
        <dbReference type="Proteomes" id="UP000199595"/>
    </source>
</evidence>
<dbReference type="Pfam" id="PF01757">
    <property type="entry name" value="Acyl_transf_3"/>
    <property type="match status" value="1"/>
</dbReference>
<feature type="transmembrane region" description="Helical" evidence="1">
    <location>
        <begin position="34"/>
        <end position="55"/>
    </location>
</feature>
<feature type="transmembrane region" description="Helical" evidence="1">
    <location>
        <begin position="105"/>
        <end position="126"/>
    </location>
</feature>
<feature type="transmembrane region" description="Helical" evidence="1">
    <location>
        <begin position="133"/>
        <end position="150"/>
    </location>
</feature>
<protein>
    <submittedName>
        <fullName evidence="3">Acyltransferase family protein</fullName>
    </submittedName>
</protein>
<feature type="transmembrane region" description="Helical" evidence="1">
    <location>
        <begin position="246"/>
        <end position="264"/>
    </location>
</feature>